<evidence type="ECO:0000313" key="2">
    <source>
        <dbReference type="Proteomes" id="UP001162992"/>
    </source>
</evidence>
<reference evidence="2" key="1">
    <citation type="journal article" date="2024" name="Proc. Natl. Acad. Sci. U.S.A.">
        <title>Extraordinary preservation of gene collinearity over three hundred million years revealed in homosporous lycophytes.</title>
        <authorList>
            <person name="Li C."/>
            <person name="Wickell D."/>
            <person name="Kuo L.Y."/>
            <person name="Chen X."/>
            <person name="Nie B."/>
            <person name="Liao X."/>
            <person name="Peng D."/>
            <person name="Ji J."/>
            <person name="Jenkins J."/>
            <person name="Williams M."/>
            <person name="Shu S."/>
            <person name="Plott C."/>
            <person name="Barry K."/>
            <person name="Rajasekar S."/>
            <person name="Grimwood J."/>
            <person name="Han X."/>
            <person name="Sun S."/>
            <person name="Hou Z."/>
            <person name="He W."/>
            <person name="Dai G."/>
            <person name="Sun C."/>
            <person name="Schmutz J."/>
            <person name="Leebens-Mack J.H."/>
            <person name="Li F.W."/>
            <person name="Wang L."/>
        </authorList>
    </citation>
    <scope>NUCLEOTIDE SEQUENCE [LARGE SCALE GENOMIC DNA]</scope>
    <source>
        <strain evidence="2">cv. PW_Plant_1</strain>
    </source>
</reference>
<proteinExistence type="predicted"/>
<accession>A0ACC2DQ10</accession>
<keyword evidence="2" id="KW-1185">Reference proteome</keyword>
<evidence type="ECO:0000313" key="1">
    <source>
        <dbReference type="EMBL" id="KAJ7556268.1"/>
    </source>
</evidence>
<sequence>MAKAGGAGASFMEGAYRVLMRRNSVYIAFILTGALVGERVVDYGMNKIWEQNNIGKRYEDIKVLGSKAVAEEE</sequence>
<dbReference type="EMBL" id="CM055096">
    <property type="protein sequence ID" value="KAJ7556268.1"/>
    <property type="molecule type" value="Genomic_DNA"/>
</dbReference>
<protein>
    <submittedName>
        <fullName evidence="1">Uncharacterized protein</fullName>
    </submittedName>
</protein>
<gene>
    <name evidence="1" type="ORF">O6H91_05G076700</name>
</gene>
<comment type="caution">
    <text evidence="1">The sequence shown here is derived from an EMBL/GenBank/DDBJ whole genome shotgun (WGS) entry which is preliminary data.</text>
</comment>
<name>A0ACC2DQ10_DIPCM</name>
<dbReference type="Proteomes" id="UP001162992">
    <property type="component" value="Chromosome 5"/>
</dbReference>
<organism evidence="1 2">
    <name type="scientific">Diphasiastrum complanatum</name>
    <name type="common">Issler's clubmoss</name>
    <name type="synonym">Lycopodium complanatum</name>
    <dbReference type="NCBI Taxonomy" id="34168"/>
    <lineage>
        <taxon>Eukaryota</taxon>
        <taxon>Viridiplantae</taxon>
        <taxon>Streptophyta</taxon>
        <taxon>Embryophyta</taxon>
        <taxon>Tracheophyta</taxon>
        <taxon>Lycopodiopsida</taxon>
        <taxon>Lycopodiales</taxon>
        <taxon>Lycopodiaceae</taxon>
        <taxon>Lycopodioideae</taxon>
        <taxon>Diphasiastrum</taxon>
    </lineage>
</organism>